<accession>A0A1E2S2V8</accession>
<organism evidence="2 3">
    <name type="scientific">Methyloligella halotolerans</name>
    <dbReference type="NCBI Taxonomy" id="1177755"/>
    <lineage>
        <taxon>Bacteria</taxon>
        <taxon>Pseudomonadati</taxon>
        <taxon>Pseudomonadota</taxon>
        <taxon>Alphaproteobacteria</taxon>
        <taxon>Hyphomicrobiales</taxon>
        <taxon>Hyphomicrobiaceae</taxon>
        <taxon>Methyloligella</taxon>
    </lineage>
</organism>
<protein>
    <submittedName>
        <fullName evidence="2">Sulfotransferase domain protein</fullName>
    </submittedName>
</protein>
<dbReference type="STRING" id="1177755.A7A08_00491"/>
<proteinExistence type="predicted"/>
<dbReference type="EMBL" id="MASI01000001">
    <property type="protein sequence ID" value="ODA68659.1"/>
    <property type="molecule type" value="Genomic_DNA"/>
</dbReference>
<dbReference type="InterPro" id="IPR000863">
    <property type="entry name" value="Sulfotransferase_dom"/>
</dbReference>
<evidence type="ECO:0000259" key="1">
    <source>
        <dbReference type="Pfam" id="PF00685"/>
    </source>
</evidence>
<dbReference type="GO" id="GO:0008146">
    <property type="term" value="F:sulfotransferase activity"/>
    <property type="evidence" value="ECO:0007669"/>
    <property type="project" value="InterPro"/>
</dbReference>
<evidence type="ECO:0000313" key="2">
    <source>
        <dbReference type="EMBL" id="ODA68659.1"/>
    </source>
</evidence>
<evidence type="ECO:0000313" key="3">
    <source>
        <dbReference type="Proteomes" id="UP000095087"/>
    </source>
</evidence>
<keyword evidence="3" id="KW-1185">Reference proteome</keyword>
<gene>
    <name evidence="2" type="ORF">A7A08_00491</name>
</gene>
<dbReference type="Gene3D" id="3.40.50.300">
    <property type="entry name" value="P-loop containing nucleotide triphosphate hydrolases"/>
    <property type="match status" value="1"/>
</dbReference>
<sequence length="298" mass="33920">METEAKEHVMDGSHDLADGHDRPSVIVDDAGEDRVVFSLPPTRRPDFTSVTAFALNKSGSVLLNHILRDLCAYLDVPFVAISEEFFKAGVKLQEAPPSTSDIFLEKGYCYGGFRRWPTSFAIPILATSRPVLLVRDPRDRLVSNYYSMRESHSQPGKNGVLKSAKTELSKRNLAKSLDIDDYVREVAPLFLEQLELYRDELCARHDVKIYRYEDVIYDKPSWVADLARHFGWDIPGDVLRQIAARNDVIPDEEQTGKHVRQVHPGNFERKLQPPTIDYLTGYFQNVMADFGYDLSLRG</sequence>
<dbReference type="InterPro" id="IPR027417">
    <property type="entry name" value="P-loop_NTPase"/>
</dbReference>
<dbReference type="Proteomes" id="UP000095087">
    <property type="component" value="Unassembled WGS sequence"/>
</dbReference>
<dbReference type="RefSeq" id="WP_069093913.1">
    <property type="nucleotide sequence ID" value="NZ_MASI01000001.1"/>
</dbReference>
<dbReference type="OrthoDB" id="8446141at2"/>
<keyword evidence="2" id="KW-0808">Transferase</keyword>
<name>A0A1E2S2V8_9HYPH</name>
<reference evidence="2 3" key="1">
    <citation type="submission" date="2016-07" db="EMBL/GenBank/DDBJ databases">
        <title>Draft genome sequence of Methyloligella halotolerans C2T (VKM B-2706T=CCUG 61687T=DSM 25045T), a halotolerant polyhydroxybutyrate accumulating methylotroph.</title>
        <authorList>
            <person name="Vasilenko O.V."/>
            <person name="Doronina N.V."/>
            <person name="Poroshina M.N."/>
            <person name="Tarlachkov S.V."/>
            <person name="Trotsenko Y.A."/>
        </authorList>
    </citation>
    <scope>NUCLEOTIDE SEQUENCE [LARGE SCALE GENOMIC DNA]</scope>
    <source>
        <strain evidence="2 3">VKM B-2706</strain>
    </source>
</reference>
<feature type="domain" description="Sulfotransferase" evidence="1">
    <location>
        <begin position="131"/>
        <end position="243"/>
    </location>
</feature>
<dbReference type="Pfam" id="PF00685">
    <property type="entry name" value="Sulfotransfer_1"/>
    <property type="match status" value="1"/>
</dbReference>
<dbReference type="SUPFAM" id="SSF52540">
    <property type="entry name" value="P-loop containing nucleoside triphosphate hydrolases"/>
    <property type="match status" value="1"/>
</dbReference>
<dbReference type="AlphaFoldDB" id="A0A1E2S2V8"/>
<comment type="caution">
    <text evidence="2">The sequence shown here is derived from an EMBL/GenBank/DDBJ whole genome shotgun (WGS) entry which is preliminary data.</text>
</comment>